<dbReference type="Gene3D" id="2.40.50.1020">
    <property type="entry name" value="LytTr DNA-binding domain"/>
    <property type="match status" value="1"/>
</dbReference>
<keyword evidence="3" id="KW-0238">DNA-binding</keyword>
<comment type="caution">
    <text evidence="3">The sequence shown here is derived from an EMBL/GenBank/DDBJ whole genome shotgun (WGS) entry which is preliminary data.</text>
</comment>
<dbReference type="InterPro" id="IPR007492">
    <property type="entry name" value="LytTR_DNA-bd_dom"/>
</dbReference>
<name>A0ABN0RPG8_9FLAO</name>
<accession>A0ABN0RPG8</accession>
<dbReference type="Pfam" id="PF04397">
    <property type="entry name" value="LytTR"/>
    <property type="match status" value="1"/>
</dbReference>
<sequence>MAQKNNDIKAMITLNKTIAYSKNWKHTFMIALLLGTFVSILLIALEPFDSNNEFSYKYLILSGYAFCLIIPILLVHPIENYFYKIQTKRWFVLNECLYIIATAFIVFLFAFFYHFYVVSGLSSFTSKLIWGFIKSFGIPFTPIVVPFWLYLRSKFGSIEVPLYNKENTKRNKTITIVGNNKSETLTIFESDFIFAKAQQNYVDVYYNTENGMEQKTFRNTLSNIMKQLPKAWQVHRSYLVNLDYLKTVEGNARKRFIRISATEETIPISQIYYEALKKRLSNSSQQLQN</sequence>
<feature type="transmembrane region" description="Helical" evidence="1">
    <location>
        <begin position="26"/>
        <end position="44"/>
    </location>
</feature>
<feature type="transmembrane region" description="Helical" evidence="1">
    <location>
        <begin position="56"/>
        <end position="75"/>
    </location>
</feature>
<evidence type="ECO:0000313" key="4">
    <source>
        <dbReference type="Proteomes" id="UP000019275"/>
    </source>
</evidence>
<feature type="transmembrane region" description="Helical" evidence="1">
    <location>
        <begin position="96"/>
        <end position="116"/>
    </location>
</feature>
<protein>
    <submittedName>
        <fullName evidence="3">LytTr DNA-binding protein</fullName>
    </submittedName>
</protein>
<keyword evidence="1" id="KW-0812">Transmembrane</keyword>
<evidence type="ECO:0000313" key="3">
    <source>
        <dbReference type="EMBL" id="EWH13679.1"/>
    </source>
</evidence>
<keyword evidence="1" id="KW-0472">Membrane</keyword>
<dbReference type="SMART" id="SM00850">
    <property type="entry name" value="LytTR"/>
    <property type="match status" value="1"/>
</dbReference>
<dbReference type="GO" id="GO:0003677">
    <property type="term" value="F:DNA binding"/>
    <property type="evidence" value="ECO:0007669"/>
    <property type="project" value="UniProtKB-KW"/>
</dbReference>
<organism evidence="3 4">
    <name type="scientific">Cellulophaga geojensis KL-A</name>
    <dbReference type="NCBI Taxonomy" id="1328323"/>
    <lineage>
        <taxon>Bacteria</taxon>
        <taxon>Pseudomonadati</taxon>
        <taxon>Bacteroidota</taxon>
        <taxon>Flavobacteriia</taxon>
        <taxon>Flavobacteriales</taxon>
        <taxon>Flavobacteriaceae</taxon>
        <taxon>Cellulophaga</taxon>
    </lineage>
</organism>
<dbReference type="PANTHER" id="PTHR37299:SF1">
    <property type="entry name" value="STAGE 0 SPORULATION PROTEIN A HOMOLOG"/>
    <property type="match status" value="1"/>
</dbReference>
<feature type="transmembrane region" description="Helical" evidence="1">
    <location>
        <begin position="128"/>
        <end position="151"/>
    </location>
</feature>
<keyword evidence="1" id="KW-1133">Transmembrane helix</keyword>
<evidence type="ECO:0000259" key="2">
    <source>
        <dbReference type="PROSITE" id="PS50930"/>
    </source>
</evidence>
<keyword evidence="4" id="KW-1185">Reference proteome</keyword>
<dbReference type="Proteomes" id="UP000019275">
    <property type="component" value="Unassembled WGS sequence"/>
</dbReference>
<dbReference type="PANTHER" id="PTHR37299">
    <property type="entry name" value="TRANSCRIPTIONAL REGULATOR-RELATED"/>
    <property type="match status" value="1"/>
</dbReference>
<evidence type="ECO:0000256" key="1">
    <source>
        <dbReference type="SAM" id="Phobius"/>
    </source>
</evidence>
<dbReference type="EMBL" id="ARZX01000008">
    <property type="protein sequence ID" value="EWH13679.1"/>
    <property type="molecule type" value="Genomic_DNA"/>
</dbReference>
<reference evidence="3 4" key="1">
    <citation type="journal article" date="2014" name="Genome Announc.">
        <title>Draft Genome Sequence of the Carrageenan-Degrading Bacterium Cellulophaga sp. Strain KL-A, Isolated from Decaying Marine Algae.</title>
        <authorList>
            <person name="Shan D."/>
            <person name="Ying J."/>
            <person name="Li X."/>
            <person name="Gao Z."/>
            <person name="Wei G."/>
            <person name="Shao Z."/>
        </authorList>
    </citation>
    <scope>NUCLEOTIDE SEQUENCE [LARGE SCALE GENOMIC DNA]</scope>
    <source>
        <strain evidence="3 4">KL-A</strain>
    </source>
</reference>
<proteinExistence type="predicted"/>
<dbReference type="InterPro" id="IPR046947">
    <property type="entry name" value="LytR-like"/>
</dbReference>
<dbReference type="RefSeq" id="WP_034644889.1">
    <property type="nucleotide sequence ID" value="NZ_ARZX01000008.1"/>
</dbReference>
<dbReference type="PROSITE" id="PS50930">
    <property type="entry name" value="HTH_LYTTR"/>
    <property type="match status" value="1"/>
</dbReference>
<feature type="domain" description="HTH LytTR-type" evidence="2">
    <location>
        <begin position="204"/>
        <end position="282"/>
    </location>
</feature>
<gene>
    <name evidence="3" type="ORF">KLA_07766</name>
</gene>